<dbReference type="SUPFAM" id="SSF109998">
    <property type="entry name" value="Triger factor/SurA peptide-binding domain-like"/>
    <property type="match status" value="1"/>
</dbReference>
<evidence type="ECO:0000259" key="13">
    <source>
        <dbReference type="PROSITE" id="PS50198"/>
    </source>
</evidence>
<dbReference type="GO" id="GO:0005886">
    <property type="term" value="C:plasma membrane"/>
    <property type="evidence" value="ECO:0007669"/>
    <property type="project" value="UniProtKB-SubCell"/>
</dbReference>
<dbReference type="Pfam" id="PF13616">
    <property type="entry name" value="Rotamase_3"/>
    <property type="match status" value="1"/>
</dbReference>
<dbReference type="PROSITE" id="PS50198">
    <property type="entry name" value="PPIC_PPIASE_2"/>
    <property type="match status" value="1"/>
</dbReference>
<evidence type="ECO:0000256" key="6">
    <source>
        <dbReference type="ARBA" id="ARBA00023136"/>
    </source>
</evidence>
<dbReference type="Pfam" id="PF13623">
    <property type="entry name" value="SurA_N_2"/>
    <property type="match status" value="1"/>
</dbReference>
<comment type="similarity">
    <text evidence="8">Belongs to the PpiD chaperone family.</text>
</comment>
<evidence type="ECO:0000256" key="10">
    <source>
        <dbReference type="ARBA" id="ARBA00042775"/>
    </source>
</evidence>
<gene>
    <name evidence="14" type="ORF">JKP34_01770</name>
</gene>
<evidence type="ECO:0000256" key="9">
    <source>
        <dbReference type="ARBA" id="ARBA00040743"/>
    </source>
</evidence>
<name>A0A937AE58_9BACT</name>
<dbReference type="PANTHER" id="PTHR47529">
    <property type="entry name" value="PEPTIDYL-PROLYL CIS-TRANS ISOMERASE D"/>
    <property type="match status" value="1"/>
</dbReference>
<keyword evidence="11" id="KW-0413">Isomerase</keyword>
<keyword evidence="4 12" id="KW-0812">Transmembrane</keyword>
<feature type="transmembrane region" description="Helical" evidence="12">
    <location>
        <begin position="12"/>
        <end position="33"/>
    </location>
</feature>
<proteinExistence type="inferred from homology"/>
<keyword evidence="15" id="KW-1185">Reference proteome</keyword>
<evidence type="ECO:0000256" key="3">
    <source>
        <dbReference type="ARBA" id="ARBA00022519"/>
    </source>
</evidence>
<sequence length="700" mass="77634">MGIFNTLRVKMGSVLIVLIGLSILAFLIGDLLGPNSILFGGGQNTVGEIAGETISLERYQQKVEEFKFNFQQNQGRTPSDAEMNSIRQQAWDFLIIEVAFQEQYEELGVEVTDAELVDMVQGDNISPIIKQAFTDPETGEFNKERVIQTIRNISQAPAQQQNQWYSFEASLLPARERTKFDELLVSTTYVTAAEAQRAYEKENETLEVEYLYVPFSSVADSLAQPTESQLKSYFNEHKDKYKSDASRTLSYIAFDILPSGEDSLYLRRDMEELKEEFTNTDEDSAFARANSDRSNVYRTYAISDLPKILASNTNILKEGDVIGPYIENGSYALYKVSKIYDADKQSVKASHILIKTGEGIDEAEARQKANEALAKARAGEDFAELAKEYSEGPTAIKGGDLGWFKEGQMVDEFNEAVFAKNGTGLVNQLVKSQYGFHVINVTEPKTSKTYDIAVIEREIIPSEESRDQAFRKADYFAASNTNYAEFTASAEQEGYRVQSSGKLSKNQRSIGVLGSAREIVRWSFTDASLKEVSEVFETPDAYVVAVLTDQTEDDAADFESSKIAVTREVKKELKAEIINKKLAGLSGSLNEIASSYGSDARVSTKSDLKITDSSLPSVGQAPEAIGTAFGLAADQVSKPLKGNNGIVMVKVLNRTPAPEIADYASYKDQIAQRRKNSVSFAIKTAIEENAGIVDERYKFF</sequence>
<evidence type="ECO:0000256" key="7">
    <source>
        <dbReference type="ARBA" id="ARBA00023186"/>
    </source>
</evidence>
<dbReference type="InterPro" id="IPR023058">
    <property type="entry name" value="PPIase_PpiC_CS"/>
</dbReference>
<comment type="caution">
    <text evidence="14">The sequence shown here is derived from an EMBL/GenBank/DDBJ whole genome shotgun (WGS) entry which is preliminary data.</text>
</comment>
<dbReference type="EMBL" id="JAERQG010000001">
    <property type="protein sequence ID" value="MBL0763959.1"/>
    <property type="molecule type" value="Genomic_DNA"/>
</dbReference>
<dbReference type="RefSeq" id="WP_201917089.1">
    <property type="nucleotide sequence ID" value="NZ_JAERQG010000001.1"/>
</dbReference>
<accession>A0A937AE58</accession>
<evidence type="ECO:0000256" key="1">
    <source>
        <dbReference type="ARBA" id="ARBA00004382"/>
    </source>
</evidence>
<dbReference type="InterPro" id="IPR027304">
    <property type="entry name" value="Trigger_fact/SurA_dom_sf"/>
</dbReference>
<dbReference type="PANTHER" id="PTHR47529:SF1">
    <property type="entry name" value="PERIPLASMIC CHAPERONE PPID"/>
    <property type="match status" value="1"/>
</dbReference>
<dbReference type="InterPro" id="IPR046357">
    <property type="entry name" value="PPIase_dom_sf"/>
</dbReference>
<dbReference type="InterPro" id="IPR052029">
    <property type="entry name" value="PpiD_chaperone"/>
</dbReference>
<evidence type="ECO:0000256" key="5">
    <source>
        <dbReference type="ARBA" id="ARBA00022989"/>
    </source>
</evidence>
<dbReference type="Gene3D" id="3.10.50.40">
    <property type="match status" value="1"/>
</dbReference>
<keyword evidence="6 12" id="KW-0472">Membrane</keyword>
<keyword evidence="5 12" id="KW-1133">Transmembrane helix</keyword>
<organism evidence="14 15">
    <name type="scientific">Marivirga atlantica</name>
    <dbReference type="NCBI Taxonomy" id="1548457"/>
    <lineage>
        <taxon>Bacteria</taxon>
        <taxon>Pseudomonadati</taxon>
        <taxon>Bacteroidota</taxon>
        <taxon>Cytophagia</taxon>
        <taxon>Cytophagales</taxon>
        <taxon>Marivirgaceae</taxon>
        <taxon>Marivirga</taxon>
    </lineage>
</organism>
<evidence type="ECO:0000256" key="8">
    <source>
        <dbReference type="ARBA" id="ARBA00038408"/>
    </source>
</evidence>
<dbReference type="Pfam" id="PF13145">
    <property type="entry name" value="Rotamase_2"/>
    <property type="match status" value="1"/>
</dbReference>
<evidence type="ECO:0000256" key="12">
    <source>
        <dbReference type="SAM" id="Phobius"/>
    </source>
</evidence>
<evidence type="ECO:0000256" key="4">
    <source>
        <dbReference type="ARBA" id="ARBA00022692"/>
    </source>
</evidence>
<keyword evidence="2" id="KW-1003">Cell membrane</keyword>
<dbReference type="InterPro" id="IPR000297">
    <property type="entry name" value="PPIase_PpiC"/>
</dbReference>
<protein>
    <recommendedName>
        <fullName evidence="9">Periplasmic chaperone PpiD</fullName>
    </recommendedName>
    <alternativeName>
        <fullName evidence="10">Periplasmic folding chaperone</fullName>
    </alternativeName>
</protein>
<keyword evidence="7" id="KW-0143">Chaperone</keyword>
<evidence type="ECO:0000313" key="15">
    <source>
        <dbReference type="Proteomes" id="UP000642920"/>
    </source>
</evidence>
<keyword evidence="3" id="KW-0997">Cell inner membrane</keyword>
<evidence type="ECO:0000256" key="11">
    <source>
        <dbReference type="PROSITE-ProRule" id="PRU00278"/>
    </source>
</evidence>
<dbReference type="SUPFAM" id="SSF54534">
    <property type="entry name" value="FKBP-like"/>
    <property type="match status" value="1"/>
</dbReference>
<dbReference type="GO" id="GO:0003755">
    <property type="term" value="F:peptidyl-prolyl cis-trans isomerase activity"/>
    <property type="evidence" value="ECO:0007669"/>
    <property type="project" value="UniProtKB-KW"/>
</dbReference>
<evidence type="ECO:0000256" key="2">
    <source>
        <dbReference type="ARBA" id="ARBA00022475"/>
    </source>
</evidence>
<dbReference type="Proteomes" id="UP000642920">
    <property type="component" value="Unassembled WGS sequence"/>
</dbReference>
<feature type="domain" description="PpiC" evidence="13">
    <location>
        <begin position="344"/>
        <end position="443"/>
    </location>
</feature>
<keyword evidence="11" id="KW-0697">Rotamase</keyword>
<reference evidence="14" key="1">
    <citation type="submission" date="2021-01" db="EMBL/GenBank/DDBJ databases">
        <title>Marivirga sp. nov., isolated from intertidal surface sediments.</title>
        <authorList>
            <person name="Zhang M."/>
        </authorList>
    </citation>
    <scope>NUCLEOTIDE SEQUENCE</scope>
    <source>
        <strain evidence="14">SM1354</strain>
    </source>
</reference>
<dbReference type="AlphaFoldDB" id="A0A937AE58"/>
<evidence type="ECO:0000313" key="14">
    <source>
        <dbReference type="EMBL" id="MBL0763959.1"/>
    </source>
</evidence>
<comment type="subcellular location">
    <subcellularLocation>
        <location evidence="1">Cell inner membrane</location>
        <topology evidence="1">Single-pass type II membrane protein</topology>
        <orientation evidence="1">Periplasmic side</orientation>
    </subcellularLocation>
</comment>
<dbReference type="PROSITE" id="PS01096">
    <property type="entry name" value="PPIC_PPIASE_1"/>
    <property type="match status" value="1"/>
</dbReference>